<dbReference type="AlphaFoldDB" id="A0A4R7J1T3"/>
<name>A0A4R7J1T3_9ACTN</name>
<dbReference type="InterPro" id="IPR029068">
    <property type="entry name" value="Glyas_Bleomycin-R_OHBP_Dase"/>
</dbReference>
<dbReference type="SUPFAM" id="SSF54593">
    <property type="entry name" value="Glyoxalase/Bleomycin resistance protein/Dihydroxybiphenyl dioxygenase"/>
    <property type="match status" value="1"/>
</dbReference>
<dbReference type="PROSITE" id="PS51819">
    <property type="entry name" value="VOC"/>
    <property type="match status" value="1"/>
</dbReference>
<dbReference type="Pfam" id="PF00903">
    <property type="entry name" value="Glyoxalase"/>
    <property type="match status" value="1"/>
</dbReference>
<dbReference type="InterPro" id="IPR026275">
    <property type="entry name" value="Glyoxalase/dOase/EhpR"/>
</dbReference>
<sequence>MPAPNLFLIGVSDAASATTFYSDLFEIEPTFVSPRYVAFEVAPGVLFALWTGYREQVLAGAPRTSEVGLMVPGQASAIDELFASWVQKGVQVVQPPHEAVFGRTFVISDPDGNLIRVSPVD</sequence>
<keyword evidence="2" id="KW-0456">Lyase</keyword>
<dbReference type="RefSeq" id="WP_133755307.1">
    <property type="nucleotide sequence ID" value="NZ_CP171129.1"/>
</dbReference>
<dbReference type="PIRSF" id="PIRSF039020">
    <property type="entry name" value="EhpR"/>
    <property type="match status" value="1"/>
</dbReference>
<dbReference type="Gene3D" id="3.30.720.120">
    <property type="match status" value="1"/>
</dbReference>
<protein>
    <submittedName>
        <fullName evidence="2">Putative enzyme related to lactoylglutathione lyase</fullName>
    </submittedName>
</protein>
<reference evidence="2 3" key="1">
    <citation type="submission" date="2019-03" db="EMBL/GenBank/DDBJ databases">
        <title>Genomic Encyclopedia of Archaeal and Bacterial Type Strains, Phase II (KMG-II): from individual species to whole genera.</title>
        <authorList>
            <person name="Goeker M."/>
        </authorList>
    </citation>
    <scope>NUCLEOTIDE SEQUENCE [LARGE SCALE GENOMIC DNA]</scope>
    <source>
        <strain evidence="2 3">DSM 24323</strain>
    </source>
</reference>
<accession>A0A4R7J1T3</accession>
<evidence type="ECO:0000259" key="1">
    <source>
        <dbReference type="PROSITE" id="PS51819"/>
    </source>
</evidence>
<dbReference type="InterPro" id="IPR037523">
    <property type="entry name" value="VOC_core"/>
</dbReference>
<feature type="domain" description="VOC" evidence="1">
    <location>
        <begin position="3"/>
        <end position="120"/>
    </location>
</feature>
<dbReference type="Proteomes" id="UP000295371">
    <property type="component" value="Unassembled WGS sequence"/>
</dbReference>
<organism evidence="2 3">
    <name type="scientific">Naumannella halotolerans</name>
    <dbReference type="NCBI Taxonomy" id="993414"/>
    <lineage>
        <taxon>Bacteria</taxon>
        <taxon>Bacillati</taxon>
        <taxon>Actinomycetota</taxon>
        <taxon>Actinomycetes</taxon>
        <taxon>Propionibacteriales</taxon>
        <taxon>Propionibacteriaceae</taxon>
        <taxon>Naumannella</taxon>
    </lineage>
</organism>
<dbReference type="EMBL" id="SOAW01000002">
    <property type="protein sequence ID" value="TDT30975.1"/>
    <property type="molecule type" value="Genomic_DNA"/>
</dbReference>
<dbReference type="InterPro" id="IPR004360">
    <property type="entry name" value="Glyas_Fos-R_dOase_dom"/>
</dbReference>
<keyword evidence="3" id="KW-1185">Reference proteome</keyword>
<dbReference type="OrthoDB" id="9798430at2"/>
<dbReference type="Gene3D" id="3.30.720.110">
    <property type="match status" value="1"/>
</dbReference>
<evidence type="ECO:0000313" key="3">
    <source>
        <dbReference type="Proteomes" id="UP000295371"/>
    </source>
</evidence>
<evidence type="ECO:0000313" key="2">
    <source>
        <dbReference type="EMBL" id="TDT30975.1"/>
    </source>
</evidence>
<comment type="caution">
    <text evidence="2">The sequence shown here is derived from an EMBL/GenBank/DDBJ whole genome shotgun (WGS) entry which is preliminary data.</text>
</comment>
<proteinExistence type="predicted"/>
<gene>
    <name evidence="2" type="ORF">CLV29_2384</name>
</gene>
<dbReference type="GO" id="GO:0016829">
    <property type="term" value="F:lyase activity"/>
    <property type="evidence" value="ECO:0007669"/>
    <property type="project" value="UniProtKB-KW"/>
</dbReference>